<dbReference type="Pfam" id="PF08387">
    <property type="entry name" value="FBD"/>
    <property type="match status" value="1"/>
</dbReference>
<organism evidence="2 3">
    <name type="scientific">Genlisea aurea</name>
    <dbReference type="NCBI Taxonomy" id="192259"/>
    <lineage>
        <taxon>Eukaryota</taxon>
        <taxon>Viridiplantae</taxon>
        <taxon>Streptophyta</taxon>
        <taxon>Embryophyta</taxon>
        <taxon>Tracheophyta</taxon>
        <taxon>Spermatophyta</taxon>
        <taxon>Magnoliopsida</taxon>
        <taxon>eudicotyledons</taxon>
        <taxon>Gunneridae</taxon>
        <taxon>Pentapetalae</taxon>
        <taxon>asterids</taxon>
        <taxon>lamiids</taxon>
        <taxon>Lamiales</taxon>
        <taxon>Lentibulariaceae</taxon>
        <taxon>Genlisea</taxon>
    </lineage>
</organism>
<dbReference type="Proteomes" id="UP000015453">
    <property type="component" value="Unassembled WGS sequence"/>
</dbReference>
<comment type="caution">
    <text evidence="2">The sequence shown here is derived from an EMBL/GenBank/DDBJ whole genome shotgun (WGS) entry which is preliminary data.</text>
</comment>
<name>S8BVV3_9LAMI</name>
<gene>
    <name evidence="2" type="ORF">M569_16316</name>
</gene>
<evidence type="ECO:0000313" key="3">
    <source>
        <dbReference type="Proteomes" id="UP000015453"/>
    </source>
</evidence>
<dbReference type="InterPro" id="IPR006566">
    <property type="entry name" value="FBD"/>
</dbReference>
<feature type="domain" description="FBD" evidence="1">
    <location>
        <begin position="6"/>
        <end position="30"/>
    </location>
</feature>
<evidence type="ECO:0000259" key="1">
    <source>
        <dbReference type="Pfam" id="PF08387"/>
    </source>
</evidence>
<dbReference type="EMBL" id="AUSU01009164">
    <property type="protein sequence ID" value="EPS58499.1"/>
    <property type="molecule type" value="Genomic_DNA"/>
</dbReference>
<dbReference type="AlphaFoldDB" id="S8BVV3"/>
<sequence>MLIVLGFTGAVDDMNFVRFVLKNAVALKDVGLVPEHEDVNEDVRKEVSGFRRASPQCVIRFCSLKYPKQ</sequence>
<evidence type="ECO:0000313" key="2">
    <source>
        <dbReference type="EMBL" id="EPS58499.1"/>
    </source>
</evidence>
<proteinExistence type="predicted"/>
<dbReference type="OrthoDB" id="612216at2759"/>
<protein>
    <recommendedName>
        <fullName evidence="1">FBD domain-containing protein</fullName>
    </recommendedName>
</protein>
<accession>S8BVV3</accession>
<reference evidence="2 3" key="1">
    <citation type="journal article" date="2013" name="BMC Genomics">
        <title>The miniature genome of a carnivorous plant Genlisea aurea contains a low number of genes and short non-coding sequences.</title>
        <authorList>
            <person name="Leushkin E.V."/>
            <person name="Sutormin R.A."/>
            <person name="Nabieva E.R."/>
            <person name="Penin A.A."/>
            <person name="Kondrashov A.S."/>
            <person name="Logacheva M.D."/>
        </authorList>
    </citation>
    <scope>NUCLEOTIDE SEQUENCE [LARGE SCALE GENOMIC DNA]</scope>
</reference>
<keyword evidence="3" id="KW-1185">Reference proteome</keyword>